<dbReference type="Proteomes" id="UP000076858">
    <property type="component" value="Unassembled WGS sequence"/>
</dbReference>
<evidence type="ECO:0000313" key="2">
    <source>
        <dbReference type="Proteomes" id="UP000076858"/>
    </source>
</evidence>
<proteinExistence type="predicted"/>
<organism evidence="1 2">
    <name type="scientific">Daphnia magna</name>
    <dbReference type="NCBI Taxonomy" id="35525"/>
    <lineage>
        <taxon>Eukaryota</taxon>
        <taxon>Metazoa</taxon>
        <taxon>Ecdysozoa</taxon>
        <taxon>Arthropoda</taxon>
        <taxon>Crustacea</taxon>
        <taxon>Branchiopoda</taxon>
        <taxon>Diplostraca</taxon>
        <taxon>Cladocera</taxon>
        <taxon>Anomopoda</taxon>
        <taxon>Daphniidae</taxon>
        <taxon>Daphnia</taxon>
    </lineage>
</organism>
<dbReference type="EMBL" id="LRGB01002140">
    <property type="protein sequence ID" value="KZS08927.1"/>
    <property type="molecule type" value="Genomic_DNA"/>
</dbReference>
<comment type="caution">
    <text evidence="1">The sequence shown here is derived from an EMBL/GenBank/DDBJ whole genome shotgun (WGS) entry which is preliminary data.</text>
</comment>
<sequence>MANFSFKFFYFYQSQIIQIVNQSLNHHSSLQSCYTPTLTSNQVLN</sequence>
<gene>
    <name evidence="1" type="ORF">APZ42_026956</name>
</gene>
<protein>
    <submittedName>
        <fullName evidence="1">Uncharacterized protein</fullName>
    </submittedName>
</protein>
<keyword evidence="2" id="KW-1185">Reference proteome</keyword>
<name>A0A164RTI8_9CRUS</name>
<evidence type="ECO:0000313" key="1">
    <source>
        <dbReference type="EMBL" id="KZS08927.1"/>
    </source>
</evidence>
<reference evidence="1 2" key="1">
    <citation type="submission" date="2016-03" db="EMBL/GenBank/DDBJ databases">
        <title>EvidentialGene: Evidence-directed Construction of Genes on Genomes.</title>
        <authorList>
            <person name="Gilbert D.G."/>
            <person name="Choi J.-H."/>
            <person name="Mockaitis K."/>
            <person name="Colbourne J."/>
            <person name="Pfrender M."/>
        </authorList>
    </citation>
    <scope>NUCLEOTIDE SEQUENCE [LARGE SCALE GENOMIC DNA]</scope>
    <source>
        <strain evidence="1 2">Xinb3</strain>
        <tissue evidence="1">Complete organism</tissue>
    </source>
</reference>
<dbReference type="AlphaFoldDB" id="A0A164RTI8"/>
<dbReference type="PROSITE" id="PS51257">
    <property type="entry name" value="PROKAR_LIPOPROTEIN"/>
    <property type="match status" value="1"/>
</dbReference>
<accession>A0A164RTI8</accession>